<evidence type="ECO:0000313" key="3">
    <source>
        <dbReference type="Proteomes" id="UP000073492"/>
    </source>
</evidence>
<keyword evidence="3" id="KW-1185">Reference proteome</keyword>
<dbReference type="OrthoDB" id="4161376at2759"/>
<reference evidence="2 3" key="1">
    <citation type="submission" date="2015-07" db="EMBL/GenBank/DDBJ databases">
        <title>Comparative genomics of the Sigatoka disease complex on banana suggests a link between parallel evolutionary changes in Pseudocercospora fijiensis and Pseudocercospora eumusae and increased virulence on the banana host.</title>
        <authorList>
            <person name="Chang T.-C."/>
            <person name="Salvucci A."/>
            <person name="Crous P.W."/>
            <person name="Stergiopoulos I."/>
        </authorList>
    </citation>
    <scope>NUCLEOTIDE SEQUENCE [LARGE SCALE GENOMIC DNA]</scope>
    <source>
        <strain evidence="2 3">CBS 116634</strain>
    </source>
</reference>
<name>A0A139I4P6_9PEZI</name>
<evidence type="ECO:0000313" key="2">
    <source>
        <dbReference type="EMBL" id="KXT09677.1"/>
    </source>
</evidence>
<sequence>MLNALIPMHYFKDVRGFPLMLLLFISAVSGTGDLASAIIWPNQVALIYATSITDAHKKAWASTTTIAFGTWGGKVILPPLVGLGKFSWKDDVEESVKGEMTEVQLTE</sequence>
<dbReference type="Proteomes" id="UP000073492">
    <property type="component" value="Unassembled WGS sequence"/>
</dbReference>
<dbReference type="Pfam" id="PF06609">
    <property type="entry name" value="TRI12"/>
    <property type="match status" value="1"/>
</dbReference>
<evidence type="ECO:0000256" key="1">
    <source>
        <dbReference type="ARBA" id="ARBA00022448"/>
    </source>
</evidence>
<protein>
    <submittedName>
        <fullName evidence="2">Uncharacterized protein</fullName>
    </submittedName>
</protein>
<comment type="caution">
    <text evidence="2">The sequence shown here is derived from an EMBL/GenBank/DDBJ whole genome shotgun (WGS) entry which is preliminary data.</text>
</comment>
<dbReference type="GO" id="GO:0022857">
    <property type="term" value="F:transmembrane transporter activity"/>
    <property type="evidence" value="ECO:0007669"/>
    <property type="project" value="InterPro"/>
</dbReference>
<dbReference type="EMBL" id="LFZO01000316">
    <property type="protein sequence ID" value="KXT09677.1"/>
    <property type="molecule type" value="Genomic_DNA"/>
</dbReference>
<gene>
    <name evidence="2" type="ORF">AC579_9984</name>
</gene>
<organism evidence="2 3">
    <name type="scientific">Pseudocercospora musae</name>
    <dbReference type="NCBI Taxonomy" id="113226"/>
    <lineage>
        <taxon>Eukaryota</taxon>
        <taxon>Fungi</taxon>
        <taxon>Dikarya</taxon>
        <taxon>Ascomycota</taxon>
        <taxon>Pezizomycotina</taxon>
        <taxon>Dothideomycetes</taxon>
        <taxon>Dothideomycetidae</taxon>
        <taxon>Mycosphaerellales</taxon>
        <taxon>Mycosphaerellaceae</taxon>
        <taxon>Pseudocercospora</taxon>
    </lineage>
</organism>
<accession>A0A139I4P6</accession>
<proteinExistence type="predicted"/>
<dbReference type="InterPro" id="IPR010573">
    <property type="entry name" value="MFS_Str1/Tri12-like"/>
</dbReference>
<keyword evidence="1" id="KW-0813">Transport</keyword>
<dbReference type="AlphaFoldDB" id="A0A139I4P6"/>